<comment type="caution">
    <text evidence="2">The sequence shown here is derived from an EMBL/GenBank/DDBJ whole genome shotgun (WGS) entry which is preliminary data.</text>
</comment>
<evidence type="ECO:0000313" key="2">
    <source>
        <dbReference type="EMBL" id="KAF9061535.1"/>
    </source>
</evidence>
<reference evidence="2" key="1">
    <citation type="submission" date="2020-11" db="EMBL/GenBank/DDBJ databases">
        <authorList>
            <consortium name="DOE Joint Genome Institute"/>
            <person name="Ahrendt S."/>
            <person name="Riley R."/>
            <person name="Andreopoulos W."/>
            <person name="Labutti K."/>
            <person name="Pangilinan J."/>
            <person name="Ruiz-Duenas F.J."/>
            <person name="Barrasa J.M."/>
            <person name="Sanchez-Garcia M."/>
            <person name="Camarero S."/>
            <person name="Miyauchi S."/>
            <person name="Serrano A."/>
            <person name="Linde D."/>
            <person name="Babiker R."/>
            <person name="Drula E."/>
            <person name="Ayuso-Fernandez I."/>
            <person name="Pacheco R."/>
            <person name="Padilla G."/>
            <person name="Ferreira P."/>
            <person name="Barriuso J."/>
            <person name="Kellner H."/>
            <person name="Castanera R."/>
            <person name="Alfaro M."/>
            <person name="Ramirez L."/>
            <person name="Pisabarro A.G."/>
            <person name="Kuo A."/>
            <person name="Tritt A."/>
            <person name="Lipzen A."/>
            <person name="He G."/>
            <person name="Yan M."/>
            <person name="Ng V."/>
            <person name="Cullen D."/>
            <person name="Martin F."/>
            <person name="Rosso M.-N."/>
            <person name="Henrissat B."/>
            <person name="Hibbett D."/>
            <person name="Martinez A.T."/>
            <person name="Grigoriev I.V."/>
        </authorList>
    </citation>
    <scope>NUCLEOTIDE SEQUENCE</scope>
    <source>
        <strain evidence="2">AH 40177</strain>
    </source>
</reference>
<feature type="region of interest" description="Disordered" evidence="1">
    <location>
        <begin position="429"/>
        <end position="449"/>
    </location>
</feature>
<dbReference type="Proteomes" id="UP000772434">
    <property type="component" value="Unassembled WGS sequence"/>
</dbReference>
<sequence length="568" mass="62036">MNVNGFEANTNDSNFTEAEGLFDNPVDFELSELSNHGEEEPDSDTASDSVDAIIEQTEAVLDELLESNGPAGAARLHFLALASSEIPVADGDIQHTLRVIPGIGDNAMHLVDANGDIVEHRVLGKIAESDSSPYNPNRVGPYLDMIGPRDKEVFTDNMRRAKAKFLLEPLDFDDSPYPKAQVSINQARAIFDLVIAYKTEVHSKFIKSTEERDSLLYPDGIPGKSFVVQGVGAYCMPIITGPVFTGVPKNYRRGEQVTANALEDGKLKPFEQSQQEHKAKLLEAFSATTATKDTARVTVANWPDPSGFICSLGSKVDLSEVWVNLEGAAVFSAKGELVHPIDFPRYLRPGTNLAIKVQTFLWNITKDAKDRPVNNPTRHCSNLATEIHIIPDYKDVRTLYHRHVISLHESARQKAEEKRIAEEKRKAAQTLAADRSKLASAKTAADVERTNDRLARIRSLYSDLTKLSKQPQPSSSSDAVASSSKRKKAPTPPPTDDSLTHTKKAKTLSMAMGSKATSSPSTADSPMTRSKARFKLHAPGNASTDDNGKGKSKAIDDESNNMIIDTGT</sequence>
<dbReference type="OrthoDB" id="3034515at2759"/>
<dbReference type="AlphaFoldDB" id="A0A9P5PG80"/>
<feature type="compositionally biased region" description="Low complexity" evidence="1">
    <location>
        <begin position="467"/>
        <end position="483"/>
    </location>
</feature>
<gene>
    <name evidence="2" type="ORF">BDP27DRAFT_1428834</name>
</gene>
<feature type="region of interest" description="Disordered" evidence="1">
    <location>
        <begin position="465"/>
        <end position="568"/>
    </location>
</feature>
<organism evidence="2 3">
    <name type="scientific">Rhodocollybia butyracea</name>
    <dbReference type="NCBI Taxonomy" id="206335"/>
    <lineage>
        <taxon>Eukaryota</taxon>
        <taxon>Fungi</taxon>
        <taxon>Dikarya</taxon>
        <taxon>Basidiomycota</taxon>
        <taxon>Agaricomycotina</taxon>
        <taxon>Agaricomycetes</taxon>
        <taxon>Agaricomycetidae</taxon>
        <taxon>Agaricales</taxon>
        <taxon>Marasmiineae</taxon>
        <taxon>Omphalotaceae</taxon>
        <taxon>Rhodocollybia</taxon>
    </lineage>
</organism>
<evidence type="ECO:0000313" key="3">
    <source>
        <dbReference type="Proteomes" id="UP000772434"/>
    </source>
</evidence>
<accession>A0A9P5PG80</accession>
<evidence type="ECO:0000256" key="1">
    <source>
        <dbReference type="SAM" id="MobiDB-lite"/>
    </source>
</evidence>
<protein>
    <submittedName>
        <fullName evidence="2">Uncharacterized protein</fullName>
    </submittedName>
</protein>
<feature type="compositionally biased region" description="Polar residues" evidence="1">
    <location>
        <begin position="515"/>
        <end position="528"/>
    </location>
</feature>
<dbReference type="EMBL" id="JADNRY010000198">
    <property type="protein sequence ID" value="KAF9061535.1"/>
    <property type="molecule type" value="Genomic_DNA"/>
</dbReference>
<proteinExistence type="predicted"/>
<name>A0A9P5PG80_9AGAR</name>
<feature type="compositionally biased region" description="Basic and acidic residues" evidence="1">
    <location>
        <begin position="546"/>
        <end position="556"/>
    </location>
</feature>
<keyword evidence="3" id="KW-1185">Reference proteome</keyword>